<comment type="catalytic activity">
    <reaction evidence="12">
        <text>oxaloacetate + H(+) = pyruvate + CO2</text>
        <dbReference type="Rhea" id="RHEA:15641"/>
        <dbReference type="ChEBI" id="CHEBI:15361"/>
        <dbReference type="ChEBI" id="CHEBI:15378"/>
        <dbReference type="ChEBI" id="CHEBI:16452"/>
        <dbReference type="ChEBI" id="CHEBI:16526"/>
        <dbReference type="EC" id="4.1.1.112"/>
    </reaction>
</comment>
<evidence type="ECO:0000313" key="14">
    <source>
        <dbReference type="Proteomes" id="UP001225034"/>
    </source>
</evidence>
<dbReference type="InterPro" id="IPR036704">
    <property type="entry name" value="RraA/RraA-like_sf"/>
</dbReference>
<evidence type="ECO:0000256" key="9">
    <source>
        <dbReference type="ARBA" id="ARBA00029596"/>
    </source>
</evidence>
<comment type="function">
    <text evidence="8">Catalyzes the aldol cleavage of 4-hydroxy-4-methyl-2-oxoglutarate (HMG) into 2 molecules of pyruvate. Also contains a secondary oxaloacetate (OAA) decarboxylase activity due to the common pyruvate enolate transition state formed following C-C bond cleavage in the retro-aldol and decarboxylation reactions.</text>
</comment>
<evidence type="ECO:0000256" key="6">
    <source>
        <dbReference type="ARBA" id="ARBA00012947"/>
    </source>
</evidence>
<dbReference type="CDD" id="cd16841">
    <property type="entry name" value="RraA_family"/>
    <property type="match status" value="1"/>
</dbReference>
<accession>A0ABT9YGE6</accession>
<dbReference type="PANTHER" id="PTHR33254">
    <property type="entry name" value="4-HYDROXY-4-METHYL-2-OXOGLUTARATE ALDOLASE 3-RELATED"/>
    <property type="match status" value="1"/>
</dbReference>
<organism evidence="13 14">
    <name type="scientific">Alkalicoccobacillus murimartini</name>
    <dbReference type="NCBI Taxonomy" id="171685"/>
    <lineage>
        <taxon>Bacteria</taxon>
        <taxon>Bacillati</taxon>
        <taxon>Bacillota</taxon>
        <taxon>Bacilli</taxon>
        <taxon>Bacillales</taxon>
        <taxon>Bacillaceae</taxon>
        <taxon>Alkalicoccobacillus</taxon>
    </lineage>
</organism>
<evidence type="ECO:0000256" key="1">
    <source>
        <dbReference type="ARBA" id="ARBA00001342"/>
    </source>
</evidence>
<evidence type="ECO:0000313" key="13">
    <source>
        <dbReference type="EMBL" id="MDQ0206900.1"/>
    </source>
</evidence>
<proteinExistence type="inferred from homology"/>
<gene>
    <name evidence="13" type="ORF">J2S05_001699</name>
</gene>
<evidence type="ECO:0000256" key="5">
    <source>
        <dbReference type="ARBA" id="ARBA00012213"/>
    </source>
</evidence>
<dbReference type="InterPro" id="IPR005493">
    <property type="entry name" value="RraA/RraA-like"/>
</dbReference>
<comment type="similarity">
    <text evidence="3">Belongs to the class II aldolase/RraA-like family.</text>
</comment>
<dbReference type="Gene3D" id="3.50.30.40">
    <property type="entry name" value="Ribonuclease E inhibitor RraA/RraA-like"/>
    <property type="match status" value="1"/>
</dbReference>
<evidence type="ECO:0000256" key="11">
    <source>
        <dbReference type="ARBA" id="ARBA00032305"/>
    </source>
</evidence>
<name>A0ABT9YGE6_9BACI</name>
<evidence type="ECO:0000256" key="12">
    <source>
        <dbReference type="ARBA" id="ARBA00047973"/>
    </source>
</evidence>
<keyword evidence="14" id="KW-1185">Reference proteome</keyword>
<dbReference type="Proteomes" id="UP001225034">
    <property type="component" value="Unassembled WGS sequence"/>
</dbReference>
<reference evidence="13 14" key="1">
    <citation type="submission" date="2023-07" db="EMBL/GenBank/DDBJ databases">
        <title>Genomic Encyclopedia of Type Strains, Phase IV (KMG-IV): sequencing the most valuable type-strain genomes for metagenomic binning, comparative biology and taxonomic classification.</title>
        <authorList>
            <person name="Goeker M."/>
        </authorList>
    </citation>
    <scope>NUCLEOTIDE SEQUENCE [LARGE SCALE GENOMIC DNA]</scope>
    <source>
        <strain evidence="13 14">DSM 19154</strain>
    </source>
</reference>
<dbReference type="EC" id="4.1.3.17" evidence="5"/>
<evidence type="ECO:0000256" key="7">
    <source>
        <dbReference type="ARBA" id="ARBA00016549"/>
    </source>
</evidence>
<dbReference type="EMBL" id="JAUSUA010000002">
    <property type="protein sequence ID" value="MDQ0206900.1"/>
    <property type="molecule type" value="Genomic_DNA"/>
</dbReference>
<evidence type="ECO:0000256" key="8">
    <source>
        <dbReference type="ARBA" id="ARBA00025046"/>
    </source>
</evidence>
<protein>
    <recommendedName>
        <fullName evidence="7">Putative 4-hydroxy-4-methyl-2-oxoglutarate aldolase</fullName>
        <ecNumber evidence="6">4.1.1.112</ecNumber>
        <ecNumber evidence="5">4.1.3.17</ecNumber>
    </recommendedName>
    <alternativeName>
        <fullName evidence="11">Oxaloacetate decarboxylase</fullName>
    </alternativeName>
    <alternativeName>
        <fullName evidence="9">Regulator of ribonuclease activity homolog</fullName>
    </alternativeName>
    <alternativeName>
        <fullName evidence="10">RraA-like protein</fullName>
    </alternativeName>
</protein>
<evidence type="ECO:0000256" key="2">
    <source>
        <dbReference type="ARBA" id="ARBA00001968"/>
    </source>
</evidence>
<dbReference type="RefSeq" id="WP_306981764.1">
    <property type="nucleotide sequence ID" value="NZ_JAUSUA010000002.1"/>
</dbReference>
<dbReference type="Pfam" id="PF03737">
    <property type="entry name" value="RraA-like"/>
    <property type="match status" value="1"/>
</dbReference>
<dbReference type="SUPFAM" id="SSF89562">
    <property type="entry name" value="RraA-like"/>
    <property type="match status" value="1"/>
</dbReference>
<evidence type="ECO:0000256" key="10">
    <source>
        <dbReference type="ARBA" id="ARBA00030169"/>
    </source>
</evidence>
<dbReference type="EC" id="4.1.1.112" evidence="6"/>
<comment type="subunit">
    <text evidence="4">Homotrimer.</text>
</comment>
<evidence type="ECO:0000256" key="4">
    <source>
        <dbReference type="ARBA" id="ARBA00011233"/>
    </source>
</evidence>
<comment type="catalytic activity">
    <reaction evidence="1">
        <text>4-hydroxy-4-methyl-2-oxoglutarate = 2 pyruvate</text>
        <dbReference type="Rhea" id="RHEA:22748"/>
        <dbReference type="ChEBI" id="CHEBI:15361"/>
        <dbReference type="ChEBI" id="CHEBI:58276"/>
        <dbReference type="EC" id="4.1.3.17"/>
    </reaction>
</comment>
<dbReference type="PANTHER" id="PTHR33254:SF4">
    <property type="entry name" value="4-HYDROXY-4-METHYL-2-OXOGLUTARATE ALDOLASE 3-RELATED"/>
    <property type="match status" value="1"/>
</dbReference>
<evidence type="ECO:0000256" key="3">
    <source>
        <dbReference type="ARBA" id="ARBA00008621"/>
    </source>
</evidence>
<sequence>MNENIKSHPLPELLPQEWVKRAEALSTTLLSDILEHAPEMDYKIKPAVLTHRMIGSALTVETAQGDNLAVHYAMHQAKKGYVLVVNAHGYEQRAIIGELMMEASIVIGFEGFVIDGLVRDASALSRSSFPIFSRGYIPAGPTKDGPGTINSEISCGGQKVRPGDFIMGDADGVIVIPRDQVEDALTRAEKKELYEQDRIDEIKKGRTRPKWLK</sequence>
<comment type="cofactor">
    <cofactor evidence="2">
        <name>a divalent metal cation</name>
        <dbReference type="ChEBI" id="CHEBI:60240"/>
    </cofactor>
</comment>
<comment type="caution">
    <text evidence="13">The sequence shown here is derived from an EMBL/GenBank/DDBJ whole genome shotgun (WGS) entry which is preliminary data.</text>
</comment>